<name>A0ACA9N0F7_9GLOM</name>
<protein>
    <submittedName>
        <fullName evidence="1">4736_t:CDS:1</fullName>
    </submittedName>
</protein>
<dbReference type="Proteomes" id="UP000789525">
    <property type="component" value="Unassembled WGS sequence"/>
</dbReference>
<evidence type="ECO:0000313" key="1">
    <source>
        <dbReference type="EMBL" id="CAG8620145.1"/>
    </source>
</evidence>
<reference evidence="1" key="1">
    <citation type="submission" date="2021-06" db="EMBL/GenBank/DDBJ databases">
        <authorList>
            <person name="Kallberg Y."/>
            <person name="Tangrot J."/>
            <person name="Rosling A."/>
        </authorList>
    </citation>
    <scope>NUCLEOTIDE SEQUENCE</scope>
    <source>
        <strain evidence="1">CL356</strain>
    </source>
</reference>
<organism evidence="1 2">
    <name type="scientific">Acaulospora colombiana</name>
    <dbReference type="NCBI Taxonomy" id="27376"/>
    <lineage>
        <taxon>Eukaryota</taxon>
        <taxon>Fungi</taxon>
        <taxon>Fungi incertae sedis</taxon>
        <taxon>Mucoromycota</taxon>
        <taxon>Glomeromycotina</taxon>
        <taxon>Glomeromycetes</taxon>
        <taxon>Diversisporales</taxon>
        <taxon>Acaulosporaceae</taxon>
        <taxon>Acaulospora</taxon>
    </lineage>
</organism>
<comment type="caution">
    <text evidence="1">The sequence shown here is derived from an EMBL/GenBank/DDBJ whole genome shotgun (WGS) entry which is preliminary data.</text>
</comment>
<feature type="non-terminal residue" evidence="1">
    <location>
        <position position="97"/>
    </location>
</feature>
<gene>
    <name evidence="1" type="ORF">ACOLOM_LOCUS7305</name>
</gene>
<evidence type="ECO:0000313" key="2">
    <source>
        <dbReference type="Proteomes" id="UP000789525"/>
    </source>
</evidence>
<dbReference type="EMBL" id="CAJVPT010016579">
    <property type="protein sequence ID" value="CAG8620145.1"/>
    <property type="molecule type" value="Genomic_DNA"/>
</dbReference>
<sequence length="97" mass="11095">MQTHPISDNSSEKFLQNNDTDMSESLNSKTLKKILNQRSRHDQNQDKNWDKSHKKKGTENIAQVITDGIQNNILSDESEARYNFETLSLQSSTSSSH</sequence>
<accession>A0ACA9N0F7</accession>
<keyword evidence="2" id="KW-1185">Reference proteome</keyword>
<proteinExistence type="predicted"/>